<evidence type="ECO:0000256" key="7">
    <source>
        <dbReference type="ARBA" id="ARBA00022927"/>
    </source>
</evidence>
<comment type="subunit">
    <text evidence="3">Monomer.</text>
</comment>
<dbReference type="Pfam" id="PF03550">
    <property type="entry name" value="LolB"/>
    <property type="match status" value="1"/>
</dbReference>
<keyword evidence="12 14" id="KW-0449">Lipoprotein</keyword>
<feature type="chain" id="PRO_5002680826" description="Outer-membrane lipoprotein LolB" evidence="13">
    <location>
        <begin position="23"/>
        <end position="195"/>
    </location>
</feature>
<evidence type="ECO:0000256" key="11">
    <source>
        <dbReference type="ARBA" id="ARBA00023237"/>
    </source>
</evidence>
<keyword evidence="10" id="KW-0143">Chaperone</keyword>
<dbReference type="RefSeq" id="WP_011927819.1">
    <property type="nucleotide sequence ID" value="NC_009446.1"/>
</dbReference>
<keyword evidence="7" id="KW-0653">Protein transport</keyword>
<reference evidence="14 15" key="1">
    <citation type="journal article" date="2007" name="Nat. Biotechnol.">
        <title>Genome sequence and identification of candidate vaccine antigens from the animal pathogen Dichelobacter nodosus.</title>
        <authorList>
            <person name="Myers G.S."/>
            <person name="Parker D."/>
            <person name="Al-Hasani K."/>
            <person name="Kennan R.M."/>
            <person name="Seemann T."/>
            <person name="Ren Q."/>
            <person name="Badger J.H."/>
            <person name="Selengut J.D."/>
            <person name="Deboy R.T."/>
            <person name="Tettelin H."/>
            <person name="Boyce J.D."/>
            <person name="McCarl V.P."/>
            <person name="Han X."/>
            <person name="Nelson W.C."/>
            <person name="Madupu R."/>
            <person name="Mohamoud Y."/>
            <person name="Holley T."/>
            <person name="Fedorova N."/>
            <person name="Khouri H."/>
            <person name="Bottomley S.P."/>
            <person name="Whittington R.J."/>
            <person name="Adler B."/>
            <person name="Songer J.G."/>
            <person name="Rood J.I."/>
            <person name="Paulsen I.T."/>
        </authorList>
    </citation>
    <scope>NUCLEOTIDE SEQUENCE [LARGE SCALE GENOMIC DNA]</scope>
    <source>
        <strain evidence="14 15">VCS1703A</strain>
    </source>
</reference>
<evidence type="ECO:0000256" key="5">
    <source>
        <dbReference type="ARBA" id="ARBA00022448"/>
    </source>
</evidence>
<dbReference type="SUPFAM" id="SSF89392">
    <property type="entry name" value="Prokaryotic lipoproteins and lipoprotein localization factors"/>
    <property type="match status" value="1"/>
</dbReference>
<dbReference type="HOGENOM" id="CLU_1394403_0_0_6"/>
<dbReference type="Gene3D" id="2.50.20.10">
    <property type="entry name" value="Lipoprotein localisation LolA/LolB/LppX"/>
    <property type="match status" value="1"/>
</dbReference>
<proteinExistence type="inferred from homology"/>
<evidence type="ECO:0000256" key="1">
    <source>
        <dbReference type="ARBA" id="ARBA00004459"/>
    </source>
</evidence>
<dbReference type="GO" id="GO:0015031">
    <property type="term" value="P:protein transport"/>
    <property type="evidence" value="ECO:0007669"/>
    <property type="project" value="UniProtKB-KW"/>
</dbReference>
<protein>
    <recommendedName>
        <fullName evidence="4">Outer-membrane lipoprotein LolB</fullName>
    </recommendedName>
</protein>
<gene>
    <name evidence="14" type="ordered locus">DNO_0067</name>
</gene>
<evidence type="ECO:0000256" key="2">
    <source>
        <dbReference type="ARBA" id="ARBA00009696"/>
    </source>
</evidence>
<dbReference type="Proteomes" id="UP000000248">
    <property type="component" value="Chromosome"/>
</dbReference>
<evidence type="ECO:0000256" key="4">
    <source>
        <dbReference type="ARBA" id="ARBA00016202"/>
    </source>
</evidence>
<comment type="subcellular location">
    <subcellularLocation>
        <location evidence="1">Cell outer membrane</location>
        <topology evidence="1">Lipid-anchor</topology>
    </subcellularLocation>
</comment>
<evidence type="ECO:0000313" key="14">
    <source>
        <dbReference type="EMBL" id="ABQ14286.1"/>
    </source>
</evidence>
<dbReference type="GO" id="GO:0009279">
    <property type="term" value="C:cell outer membrane"/>
    <property type="evidence" value="ECO:0007669"/>
    <property type="project" value="UniProtKB-SubCell"/>
</dbReference>
<keyword evidence="6 13" id="KW-0732">Signal</keyword>
<dbReference type="AlphaFoldDB" id="A5EWV2"/>
<evidence type="ECO:0000256" key="6">
    <source>
        <dbReference type="ARBA" id="ARBA00022729"/>
    </source>
</evidence>
<organism evidence="14 15">
    <name type="scientific">Dichelobacter nodosus (strain VCS1703A)</name>
    <dbReference type="NCBI Taxonomy" id="246195"/>
    <lineage>
        <taxon>Bacteria</taxon>
        <taxon>Pseudomonadati</taxon>
        <taxon>Pseudomonadota</taxon>
        <taxon>Gammaproteobacteria</taxon>
        <taxon>Cardiobacteriales</taxon>
        <taxon>Cardiobacteriaceae</taxon>
        <taxon>Dichelobacter</taxon>
    </lineage>
</organism>
<accession>A5EWV2</accession>
<feature type="signal peptide" evidence="13">
    <location>
        <begin position="1"/>
        <end position="22"/>
    </location>
</feature>
<dbReference type="InterPro" id="IPR004565">
    <property type="entry name" value="OM_lipoprot_LolB"/>
</dbReference>
<dbReference type="InterPro" id="IPR029046">
    <property type="entry name" value="LolA/LolB/LppX"/>
</dbReference>
<keyword evidence="11" id="KW-0998">Cell outer membrane</keyword>
<evidence type="ECO:0000313" key="15">
    <source>
        <dbReference type="Proteomes" id="UP000000248"/>
    </source>
</evidence>
<sequence>MNSTKFPLLVALILTLCGGLNSCSSTNPSHEPFTKTTAPIKSPSPWLKQSFQLNGKIALRYPYCPAQKTRSCQQKAVSAALDWLHRKNHEEITLSNPLGQPALTIKIKDDQLIVNDGKKTTTLHPEEMQQHLGINLPVDSLPQWLFVLRPADKFQEKGWEITVSDWQNDGFYRNITLKQEKYFIKIFIQDINAIK</sequence>
<dbReference type="STRING" id="246195.DNO_0067"/>
<dbReference type="CDD" id="cd16326">
    <property type="entry name" value="LolB"/>
    <property type="match status" value="1"/>
</dbReference>
<dbReference type="KEGG" id="dno:DNO_0067"/>
<evidence type="ECO:0000256" key="8">
    <source>
        <dbReference type="ARBA" id="ARBA00023136"/>
    </source>
</evidence>
<comment type="similarity">
    <text evidence="2">Belongs to the LolB family.</text>
</comment>
<keyword evidence="8" id="KW-0472">Membrane</keyword>
<evidence type="ECO:0000256" key="10">
    <source>
        <dbReference type="ARBA" id="ARBA00023186"/>
    </source>
</evidence>
<evidence type="ECO:0000256" key="9">
    <source>
        <dbReference type="ARBA" id="ARBA00023139"/>
    </source>
</evidence>
<evidence type="ECO:0000256" key="13">
    <source>
        <dbReference type="SAM" id="SignalP"/>
    </source>
</evidence>
<keyword evidence="15" id="KW-1185">Reference proteome</keyword>
<evidence type="ECO:0000256" key="3">
    <source>
        <dbReference type="ARBA" id="ARBA00011245"/>
    </source>
</evidence>
<keyword evidence="9" id="KW-0564">Palmitate</keyword>
<dbReference type="eggNOG" id="COG3017">
    <property type="taxonomic scope" value="Bacteria"/>
</dbReference>
<dbReference type="OrthoDB" id="9797618at2"/>
<name>A5EWV2_DICNV</name>
<dbReference type="EMBL" id="CP000513">
    <property type="protein sequence ID" value="ABQ14286.1"/>
    <property type="molecule type" value="Genomic_DNA"/>
</dbReference>
<evidence type="ECO:0000256" key="12">
    <source>
        <dbReference type="ARBA" id="ARBA00023288"/>
    </source>
</evidence>
<keyword evidence="5" id="KW-0813">Transport</keyword>